<dbReference type="Proteomes" id="UP001619911">
    <property type="component" value="Unassembled WGS sequence"/>
</dbReference>
<dbReference type="EMBL" id="JAUIYO010000007">
    <property type="protein sequence ID" value="MFK2826150.1"/>
    <property type="molecule type" value="Genomic_DNA"/>
</dbReference>
<feature type="compositionally biased region" description="Polar residues" evidence="1">
    <location>
        <begin position="106"/>
        <end position="115"/>
    </location>
</feature>
<feature type="region of interest" description="Disordered" evidence="1">
    <location>
        <begin position="96"/>
        <end position="115"/>
    </location>
</feature>
<accession>A0ABW8IAY9</accession>
<sequence length="115" mass="12702">MGKGKFFAKAAIGAVIGGAIALTDRQTRAEMKEWAVYLFDMLKDPEKLSASSKEIINQAREMVQKATEDVNFIYEKVDSLKELTPSVKELVDETKTTFLPHEEDTSSAAGQTSTK</sequence>
<comment type="caution">
    <text evidence="2">The sequence shown here is derived from an EMBL/GenBank/DDBJ whole genome shotgun (WGS) entry which is preliminary data.</text>
</comment>
<proteinExistence type="predicted"/>
<evidence type="ECO:0000313" key="2">
    <source>
        <dbReference type="EMBL" id="MFK2826150.1"/>
    </source>
</evidence>
<organism evidence="2 3">
    <name type="scientific">Bacillus lumedeiriae</name>
    <dbReference type="NCBI Taxonomy" id="3058829"/>
    <lineage>
        <taxon>Bacteria</taxon>
        <taxon>Bacillati</taxon>
        <taxon>Bacillota</taxon>
        <taxon>Bacilli</taxon>
        <taxon>Bacillales</taxon>
        <taxon>Bacillaceae</taxon>
        <taxon>Bacillus</taxon>
    </lineage>
</organism>
<reference evidence="2 3" key="1">
    <citation type="submission" date="2023-07" db="EMBL/GenBank/DDBJ databases">
        <title>Bacillus lucianemedeirus sp. nov, a new species isolated from an immunobiological production facility.</title>
        <authorList>
            <person name="Costa L.V."/>
            <person name="Miranda R.V.S.L."/>
            <person name="Brandao M.L.L."/>
            <person name="Reis C.M.F."/>
            <person name="Frazao A.M."/>
            <person name="Cruz F.V."/>
            <person name="Baio P.V.P."/>
            <person name="Veras J.F.C."/>
            <person name="Ramos J.N."/>
            <person name="Vieira V."/>
        </authorList>
    </citation>
    <scope>NUCLEOTIDE SEQUENCE [LARGE SCALE GENOMIC DNA]</scope>
    <source>
        <strain evidence="2 3">B190/17</strain>
    </source>
</reference>
<protein>
    <recommendedName>
        <fullName evidence="4">YtxH domain-containing protein</fullName>
    </recommendedName>
</protein>
<keyword evidence="3" id="KW-1185">Reference proteome</keyword>
<evidence type="ECO:0008006" key="4">
    <source>
        <dbReference type="Google" id="ProtNLM"/>
    </source>
</evidence>
<name>A0ABW8IAY9_9BACI</name>
<evidence type="ECO:0000256" key="1">
    <source>
        <dbReference type="SAM" id="MobiDB-lite"/>
    </source>
</evidence>
<dbReference type="RefSeq" id="WP_404317126.1">
    <property type="nucleotide sequence ID" value="NZ_JAUIYO010000007.1"/>
</dbReference>
<evidence type="ECO:0000313" key="3">
    <source>
        <dbReference type="Proteomes" id="UP001619911"/>
    </source>
</evidence>
<gene>
    <name evidence="2" type="ORF">QYG89_10785</name>
</gene>